<protein>
    <submittedName>
        <fullName evidence="3">Scavenger receptor cysteine-rich type 1 M130</fullName>
    </submittedName>
</protein>
<accession>A0A7D9JQK9</accession>
<evidence type="ECO:0000313" key="4">
    <source>
        <dbReference type="Proteomes" id="UP001152795"/>
    </source>
</evidence>
<dbReference type="AlphaFoldDB" id="A0A7D9JQK9"/>
<feature type="region of interest" description="Disordered" evidence="1">
    <location>
        <begin position="89"/>
        <end position="133"/>
    </location>
</feature>
<evidence type="ECO:0000259" key="2">
    <source>
        <dbReference type="Pfam" id="PF13472"/>
    </source>
</evidence>
<reference evidence="3" key="1">
    <citation type="submission" date="2020-04" db="EMBL/GenBank/DDBJ databases">
        <authorList>
            <person name="Alioto T."/>
            <person name="Alioto T."/>
            <person name="Gomez Garrido J."/>
        </authorList>
    </citation>
    <scope>NUCLEOTIDE SEQUENCE</scope>
    <source>
        <strain evidence="3">A484AB</strain>
    </source>
</reference>
<feature type="compositionally biased region" description="Polar residues" evidence="1">
    <location>
        <begin position="97"/>
        <end position="107"/>
    </location>
</feature>
<dbReference type="Pfam" id="PF13472">
    <property type="entry name" value="Lipase_GDSL_2"/>
    <property type="match status" value="1"/>
</dbReference>
<evidence type="ECO:0000256" key="1">
    <source>
        <dbReference type="SAM" id="MobiDB-lite"/>
    </source>
</evidence>
<dbReference type="EMBL" id="CACRXK020019405">
    <property type="protein sequence ID" value="CAB4033616.1"/>
    <property type="molecule type" value="Genomic_DNA"/>
</dbReference>
<evidence type="ECO:0000313" key="3">
    <source>
        <dbReference type="EMBL" id="CAB4033616.1"/>
    </source>
</evidence>
<gene>
    <name evidence="3" type="ORF">PACLA_8A072850</name>
</gene>
<name>A0A7D9JQK9_PARCT</name>
<feature type="compositionally biased region" description="Basic and acidic residues" evidence="1">
    <location>
        <begin position="121"/>
        <end position="133"/>
    </location>
</feature>
<dbReference type="Gene3D" id="3.40.50.1110">
    <property type="entry name" value="SGNH hydrolase"/>
    <property type="match status" value="1"/>
</dbReference>
<comment type="caution">
    <text evidence="3">The sequence shown here is derived from an EMBL/GenBank/DDBJ whole genome shotgun (WGS) entry which is preliminary data.</text>
</comment>
<keyword evidence="4" id="KW-1185">Reference proteome</keyword>
<proteinExistence type="predicted"/>
<dbReference type="OrthoDB" id="5982747at2759"/>
<dbReference type="InterPro" id="IPR051532">
    <property type="entry name" value="Ester_Hydrolysis_Enzymes"/>
</dbReference>
<organism evidence="3 4">
    <name type="scientific">Paramuricea clavata</name>
    <name type="common">Red gorgonian</name>
    <name type="synonym">Violescent sea-whip</name>
    <dbReference type="NCBI Taxonomy" id="317549"/>
    <lineage>
        <taxon>Eukaryota</taxon>
        <taxon>Metazoa</taxon>
        <taxon>Cnidaria</taxon>
        <taxon>Anthozoa</taxon>
        <taxon>Octocorallia</taxon>
        <taxon>Malacalcyonacea</taxon>
        <taxon>Plexauridae</taxon>
        <taxon>Paramuricea</taxon>
    </lineage>
</organism>
<dbReference type="SUPFAM" id="SSF52266">
    <property type="entry name" value="SGNH hydrolase"/>
    <property type="match status" value="1"/>
</dbReference>
<feature type="domain" description="SGNH hydrolase-type esterase" evidence="2">
    <location>
        <begin position="139"/>
        <end position="284"/>
    </location>
</feature>
<keyword evidence="3" id="KW-0675">Receptor</keyword>
<dbReference type="Proteomes" id="UP001152795">
    <property type="component" value="Unassembled WGS sequence"/>
</dbReference>
<dbReference type="InterPro" id="IPR036514">
    <property type="entry name" value="SGNH_hydro_sf"/>
</dbReference>
<dbReference type="PANTHER" id="PTHR30383">
    <property type="entry name" value="THIOESTERASE 1/PROTEASE 1/LYSOPHOSPHOLIPASE L1"/>
    <property type="match status" value="1"/>
</dbReference>
<sequence length="300" mass="33385">MTILASGEGVNLCTSYYTGVVITRVKIVKQIYSPSKSNNPEEESTNDQPSIVIKENDWTRVKEGAASRARAEGNDRDCFVVENPNRYSILNDEATSDQETTRSAQTESMKENHPRKKKSGERKPDDPTTDHETVIVVGDSMIKHLNKGRLRRSVAKKALKISTESYSGANCDAMKHHIRPCLAKNPDTVILHVGTNDMAQKNAKEIAKGVVEIGNIIQNQSPNTKVVISELITRTDTPEKRRKVAEVNAVLLTNCKKNKWGHITHANIQAKHINPYGIHLNRAGTPMLAKNIISFLNEQN</sequence>
<dbReference type="InterPro" id="IPR013830">
    <property type="entry name" value="SGNH_hydro"/>
</dbReference>